<accession>A0A0N5ADR8</accession>
<evidence type="ECO:0000256" key="9">
    <source>
        <dbReference type="PROSITE-ProRule" id="PRU00552"/>
    </source>
</evidence>
<dbReference type="Pfam" id="PF00271">
    <property type="entry name" value="Helicase_C"/>
    <property type="match status" value="1"/>
</dbReference>
<dbReference type="EC" id="3.6.4.13" evidence="1"/>
<dbReference type="InterPro" id="IPR027417">
    <property type="entry name" value="P-loop_NTPase"/>
</dbReference>
<feature type="short sequence motif" description="Q motif" evidence="9">
    <location>
        <begin position="76"/>
        <end position="104"/>
    </location>
</feature>
<dbReference type="WBParaSite" id="SMUV_0000233701-mRNA-1">
    <property type="protein sequence ID" value="SMUV_0000233701-mRNA-1"/>
    <property type="gene ID" value="SMUV_0000233701"/>
</dbReference>
<protein>
    <recommendedName>
        <fullName evidence="1">RNA helicase</fullName>
        <ecNumber evidence="1">3.6.4.13</ecNumber>
    </recommendedName>
</protein>
<evidence type="ECO:0000313" key="14">
    <source>
        <dbReference type="Proteomes" id="UP000046393"/>
    </source>
</evidence>
<dbReference type="GO" id="GO:0003724">
    <property type="term" value="F:RNA helicase activity"/>
    <property type="evidence" value="ECO:0007669"/>
    <property type="project" value="UniProtKB-EC"/>
</dbReference>
<evidence type="ECO:0000256" key="6">
    <source>
        <dbReference type="ARBA" id="ARBA00022884"/>
    </source>
</evidence>
<organism evidence="14 15">
    <name type="scientific">Syphacia muris</name>
    <dbReference type="NCBI Taxonomy" id="451379"/>
    <lineage>
        <taxon>Eukaryota</taxon>
        <taxon>Metazoa</taxon>
        <taxon>Ecdysozoa</taxon>
        <taxon>Nematoda</taxon>
        <taxon>Chromadorea</taxon>
        <taxon>Rhabditida</taxon>
        <taxon>Spirurina</taxon>
        <taxon>Oxyuridomorpha</taxon>
        <taxon>Oxyuroidea</taxon>
        <taxon>Oxyuridae</taxon>
        <taxon>Syphacia</taxon>
    </lineage>
</organism>
<feature type="compositionally biased region" description="Basic and acidic residues" evidence="10">
    <location>
        <begin position="1"/>
        <end position="17"/>
    </location>
</feature>
<dbReference type="SUPFAM" id="SSF52540">
    <property type="entry name" value="P-loop containing nucleoside triphosphate hydrolases"/>
    <property type="match status" value="1"/>
</dbReference>
<dbReference type="Proteomes" id="UP000046393">
    <property type="component" value="Unplaced"/>
</dbReference>
<dbReference type="PROSITE" id="PS51195">
    <property type="entry name" value="Q_MOTIF"/>
    <property type="match status" value="1"/>
</dbReference>
<feature type="region of interest" description="Disordered" evidence="10">
    <location>
        <begin position="1"/>
        <end position="60"/>
    </location>
</feature>
<dbReference type="PROSITE" id="PS51192">
    <property type="entry name" value="HELICASE_ATP_BIND_1"/>
    <property type="match status" value="1"/>
</dbReference>
<dbReference type="InterPro" id="IPR011545">
    <property type="entry name" value="DEAD/DEAH_box_helicase_dom"/>
</dbReference>
<keyword evidence="14" id="KW-1185">Reference proteome</keyword>
<keyword evidence="4" id="KW-0347">Helicase</keyword>
<evidence type="ECO:0000256" key="8">
    <source>
        <dbReference type="ARBA" id="ARBA00047984"/>
    </source>
</evidence>
<dbReference type="Pfam" id="PF00270">
    <property type="entry name" value="DEAD"/>
    <property type="match status" value="1"/>
</dbReference>
<dbReference type="CDD" id="cd18787">
    <property type="entry name" value="SF2_C_DEAD"/>
    <property type="match status" value="1"/>
</dbReference>
<evidence type="ECO:0000259" key="12">
    <source>
        <dbReference type="PROSITE" id="PS51194"/>
    </source>
</evidence>
<dbReference type="Gene3D" id="3.40.50.300">
    <property type="entry name" value="P-loop containing nucleotide triphosphate hydrolases"/>
    <property type="match status" value="2"/>
</dbReference>
<keyword evidence="2" id="KW-0547">Nucleotide-binding</keyword>
<evidence type="ECO:0000256" key="4">
    <source>
        <dbReference type="ARBA" id="ARBA00022806"/>
    </source>
</evidence>
<dbReference type="GO" id="GO:0005829">
    <property type="term" value="C:cytosol"/>
    <property type="evidence" value="ECO:0007669"/>
    <property type="project" value="TreeGrafter"/>
</dbReference>
<dbReference type="PROSITE" id="PS51194">
    <property type="entry name" value="HELICASE_CTER"/>
    <property type="match status" value="1"/>
</dbReference>
<feature type="compositionally biased region" description="Basic residues" evidence="10">
    <location>
        <begin position="43"/>
        <end position="54"/>
    </location>
</feature>
<evidence type="ECO:0000256" key="5">
    <source>
        <dbReference type="ARBA" id="ARBA00022840"/>
    </source>
</evidence>
<dbReference type="SMART" id="SM00490">
    <property type="entry name" value="HELICc"/>
    <property type="match status" value="1"/>
</dbReference>
<proteinExistence type="inferred from homology"/>
<dbReference type="AlphaFoldDB" id="A0A0N5ADR8"/>
<feature type="domain" description="DEAD-box RNA helicase Q" evidence="13">
    <location>
        <begin position="76"/>
        <end position="104"/>
    </location>
</feature>
<evidence type="ECO:0000259" key="13">
    <source>
        <dbReference type="PROSITE" id="PS51195"/>
    </source>
</evidence>
<dbReference type="SMART" id="SM00487">
    <property type="entry name" value="DEXDc"/>
    <property type="match status" value="1"/>
</dbReference>
<dbReference type="GO" id="GO:0005524">
    <property type="term" value="F:ATP binding"/>
    <property type="evidence" value="ECO:0007669"/>
    <property type="project" value="UniProtKB-KW"/>
</dbReference>
<keyword evidence="3" id="KW-0378">Hydrolase</keyword>
<feature type="domain" description="Helicase C-terminal" evidence="12">
    <location>
        <begin position="319"/>
        <end position="521"/>
    </location>
</feature>
<dbReference type="PANTHER" id="PTHR47959">
    <property type="entry name" value="ATP-DEPENDENT RNA HELICASE RHLE-RELATED"/>
    <property type="match status" value="1"/>
</dbReference>
<reference evidence="15" key="1">
    <citation type="submission" date="2017-02" db="UniProtKB">
        <authorList>
            <consortium name="WormBaseParasite"/>
        </authorList>
    </citation>
    <scope>IDENTIFICATION</scope>
</reference>
<keyword evidence="5" id="KW-0067">ATP-binding</keyword>
<evidence type="ECO:0000256" key="2">
    <source>
        <dbReference type="ARBA" id="ARBA00022741"/>
    </source>
</evidence>
<sequence>MAHCSNKDFKEDSKLQDENDAEEDAVNKGTNDIQNEGNTAKVDKKKKKAKKSKEQKKNLREQKPVLKLGVDLGDAASFEQFNFDERLLKAIGEIGWEKPTQVQQNLIPLILEGKNVTARGRTGSGKTGAFMLPIIQKVVQLTSVCINPYFYRTVSQNVPGPFALFITPSKELASQAFKLLQQLTVTFPFMTSMNFAASDFSGEEFCQSALIIIFDDYTYFFQERPDMIVSTPSSLLKVLQAYSNLCEEVRCVVLDEADLLLSFGYEEEMKEIKKFLPSCYQTIFTSATLTEDIGPLKDLACGSIVTLRLKEGQLPDVDQLSQYYVKCQNDEERFTILLALIKLKLLIGKTIIFVRDTNRCYQLGLFLHAFKIYSCILNSNMPVNSRCHIVREFNDGKYNYVIASDINDVFLSGTNGVKNKNLSAKMKHIGKGKIDKESGVSRGIDFHHVSNVINFDFPQSSELYVHRVGRTARGWNKGTALSFVSADEQMYLKLVSDDLKEQMGHELIVPYEVRISELDSFLLRSREALRACTTTVIREARLSEIREELLRSRKLEGYFASNPREKASLEHDQKFFTLSLHNPAIGDVPDYIVPPLLRGKNYKPEERKLKGNYQRFKSRRRVGAMKYKRRMKDPLQSFSV</sequence>
<evidence type="ECO:0000313" key="15">
    <source>
        <dbReference type="WBParaSite" id="SMUV_0000233701-mRNA-1"/>
    </source>
</evidence>
<dbReference type="InterPro" id="IPR050079">
    <property type="entry name" value="DEAD_box_RNA_helicase"/>
</dbReference>
<evidence type="ECO:0000256" key="7">
    <source>
        <dbReference type="ARBA" id="ARBA00038041"/>
    </source>
</evidence>
<name>A0A0N5ADR8_9BILA</name>
<dbReference type="GO" id="GO:0003723">
    <property type="term" value="F:RNA binding"/>
    <property type="evidence" value="ECO:0007669"/>
    <property type="project" value="UniProtKB-KW"/>
</dbReference>
<evidence type="ECO:0000256" key="3">
    <source>
        <dbReference type="ARBA" id="ARBA00022801"/>
    </source>
</evidence>
<feature type="compositionally biased region" description="Polar residues" evidence="10">
    <location>
        <begin position="28"/>
        <end position="38"/>
    </location>
</feature>
<keyword evidence="6" id="KW-0694">RNA-binding</keyword>
<dbReference type="InterPro" id="IPR014014">
    <property type="entry name" value="RNA_helicase_DEAD_Q_motif"/>
</dbReference>
<feature type="domain" description="Helicase ATP-binding" evidence="11">
    <location>
        <begin position="107"/>
        <end position="307"/>
    </location>
</feature>
<dbReference type="PANTHER" id="PTHR47959:SF21">
    <property type="entry name" value="DEAD-BOX HELICASE 56"/>
    <property type="match status" value="1"/>
</dbReference>
<dbReference type="STRING" id="451379.A0A0N5ADR8"/>
<dbReference type="GO" id="GO:0016787">
    <property type="term" value="F:hydrolase activity"/>
    <property type="evidence" value="ECO:0007669"/>
    <property type="project" value="UniProtKB-KW"/>
</dbReference>
<comment type="similarity">
    <text evidence="7">Belongs to the DEAD box helicase family. DDX56/DBP9 subfamily.</text>
</comment>
<dbReference type="InterPro" id="IPR014001">
    <property type="entry name" value="Helicase_ATP-bd"/>
</dbReference>
<dbReference type="InterPro" id="IPR001650">
    <property type="entry name" value="Helicase_C-like"/>
</dbReference>
<comment type="catalytic activity">
    <reaction evidence="8">
        <text>ATP + H2O = ADP + phosphate + H(+)</text>
        <dbReference type="Rhea" id="RHEA:13065"/>
        <dbReference type="ChEBI" id="CHEBI:15377"/>
        <dbReference type="ChEBI" id="CHEBI:15378"/>
        <dbReference type="ChEBI" id="CHEBI:30616"/>
        <dbReference type="ChEBI" id="CHEBI:43474"/>
        <dbReference type="ChEBI" id="CHEBI:456216"/>
        <dbReference type="EC" id="3.6.4.13"/>
    </reaction>
</comment>
<evidence type="ECO:0000256" key="10">
    <source>
        <dbReference type="SAM" id="MobiDB-lite"/>
    </source>
</evidence>
<evidence type="ECO:0000259" key="11">
    <source>
        <dbReference type="PROSITE" id="PS51192"/>
    </source>
</evidence>
<evidence type="ECO:0000256" key="1">
    <source>
        <dbReference type="ARBA" id="ARBA00012552"/>
    </source>
</evidence>